<evidence type="ECO:0000313" key="2">
    <source>
        <dbReference type="EMBL" id="TBR80169.1"/>
    </source>
</evidence>
<dbReference type="Proteomes" id="UP000292583">
    <property type="component" value="Unassembled WGS sequence"/>
</dbReference>
<sequence length="374" mass="44854">MQRDVFYLAGYDPRTYRFYYSLFKKNLNQYKDRFNIDAQLSKSLIQQNDIYWNIEGKDYQTKYHFLAWNDIVKINWSENFKDALLDCYSFFRIYTITGLFIKFGKASIYQLITGYYPFFYVIFSLCLALICGGSVFLLAQIYIHFVFAALFAVFVFYIVNRFLFNYGRKLAVFWISRICSFCANWHKHKKEHLEDRIEKFAYSIFDILKKNQNNKNYELILIAHSVGTIMCIEILERILHLCKEEKIDFSKLKILTLGECIPLVSFQKKSIDFREKMEFVGGFDLKWYDFTSVIDGACFPLVDFMQESGVKAQFKPKYLSAKFHTLYEKKYYKKIKKNKNDAHFLYLWSIQLKGDYDFFNFVTNNKFLEEKIRS</sequence>
<feature type="transmembrane region" description="Helical" evidence="1">
    <location>
        <begin position="141"/>
        <end position="159"/>
    </location>
</feature>
<evidence type="ECO:0000256" key="1">
    <source>
        <dbReference type="SAM" id="Phobius"/>
    </source>
</evidence>
<dbReference type="EMBL" id="QPGR01000011">
    <property type="protein sequence ID" value="TBR80169.1"/>
    <property type="molecule type" value="Genomic_DNA"/>
</dbReference>
<keyword evidence="3" id="KW-1185">Reference proteome</keyword>
<dbReference type="OrthoDB" id="5597362at2"/>
<feature type="transmembrane region" description="Helical" evidence="1">
    <location>
        <begin position="115"/>
        <end position="135"/>
    </location>
</feature>
<dbReference type="AlphaFoldDB" id="A0A4Q9JTF7"/>
<protein>
    <submittedName>
        <fullName evidence="2">DUF829 domain-containing protein</fullName>
    </submittedName>
</protein>
<comment type="caution">
    <text evidence="2">The sequence shown here is derived from an EMBL/GenBank/DDBJ whole genome shotgun (WGS) entry which is preliminary data.</text>
</comment>
<name>A0A4Q9JTF7_9BACT</name>
<gene>
    <name evidence="2" type="ORF">DU473_06200</name>
</gene>
<evidence type="ECO:0000313" key="3">
    <source>
        <dbReference type="Proteomes" id="UP000292583"/>
    </source>
</evidence>
<keyword evidence="1" id="KW-0812">Transmembrane</keyword>
<organism evidence="2 3">
    <name type="scientific">Campylobacter novaezeelandiae</name>
    <dbReference type="NCBI Taxonomy" id="2267891"/>
    <lineage>
        <taxon>Bacteria</taxon>
        <taxon>Pseudomonadati</taxon>
        <taxon>Campylobacterota</taxon>
        <taxon>Epsilonproteobacteria</taxon>
        <taxon>Campylobacterales</taxon>
        <taxon>Campylobacteraceae</taxon>
        <taxon>Campylobacter</taxon>
    </lineage>
</organism>
<reference evidence="2 3" key="1">
    <citation type="submission" date="2018-07" db="EMBL/GenBank/DDBJ databases">
        <title>Campylobacter zealandensis sp. nov., isolated from birds and water in New Zealand.</title>
        <authorList>
            <person name="Wilkinson D.A."/>
            <person name="Biggs P.J."/>
            <person name="French N.P."/>
            <person name="Midwinter A.C."/>
        </authorList>
    </citation>
    <scope>NUCLEOTIDE SEQUENCE [LARGE SCALE GENOMIC DNA]</scope>
    <source>
        <strain evidence="2 3">B423b</strain>
    </source>
</reference>
<keyword evidence="1" id="KW-1133">Transmembrane helix</keyword>
<accession>A0A4Q9JTF7</accession>
<dbReference type="RefSeq" id="WP_131186749.1">
    <property type="nucleotide sequence ID" value="NZ_QPGR01000011.1"/>
</dbReference>
<proteinExistence type="predicted"/>
<feature type="transmembrane region" description="Helical" evidence="1">
    <location>
        <begin position="83"/>
        <end position="103"/>
    </location>
</feature>
<keyword evidence="1" id="KW-0472">Membrane</keyword>